<gene>
    <name evidence="3" type="ORF">OOZ35_09490</name>
</gene>
<accession>A0ABT4S0Z9</accession>
<keyword evidence="2" id="KW-0472">Membrane</keyword>
<proteinExistence type="predicted"/>
<dbReference type="EMBL" id="JAPFGC010000002">
    <property type="protein sequence ID" value="MDA0177722.1"/>
    <property type="molecule type" value="Genomic_DNA"/>
</dbReference>
<keyword evidence="2" id="KW-1133">Transmembrane helix</keyword>
<keyword evidence="4" id="KW-1185">Reference proteome</keyword>
<evidence type="ECO:0000313" key="3">
    <source>
        <dbReference type="EMBL" id="MDA0177722.1"/>
    </source>
</evidence>
<evidence type="ECO:0008006" key="5">
    <source>
        <dbReference type="Google" id="ProtNLM"/>
    </source>
</evidence>
<evidence type="ECO:0000256" key="1">
    <source>
        <dbReference type="SAM" id="Coils"/>
    </source>
</evidence>
<name>A0ABT4S0Z9_9FLAO</name>
<protein>
    <recommendedName>
        <fullName evidence="5">Chromosome partitioning protein ParA</fullName>
    </recommendedName>
</protein>
<keyword evidence="2" id="KW-0812">Transmembrane</keyword>
<organism evidence="3 4">
    <name type="scientific">Mesoflavibacter profundi</name>
    <dbReference type="NCBI Taxonomy" id="2708110"/>
    <lineage>
        <taxon>Bacteria</taxon>
        <taxon>Pseudomonadati</taxon>
        <taxon>Bacteroidota</taxon>
        <taxon>Flavobacteriia</taxon>
        <taxon>Flavobacteriales</taxon>
        <taxon>Flavobacteriaceae</taxon>
        <taxon>Mesoflavibacter</taxon>
    </lineage>
</organism>
<evidence type="ECO:0000256" key="2">
    <source>
        <dbReference type="SAM" id="Phobius"/>
    </source>
</evidence>
<evidence type="ECO:0000313" key="4">
    <source>
        <dbReference type="Proteomes" id="UP001149142"/>
    </source>
</evidence>
<feature type="coiled-coil region" evidence="1">
    <location>
        <begin position="60"/>
        <end position="160"/>
    </location>
</feature>
<keyword evidence="1" id="KW-0175">Coiled coil</keyword>
<feature type="transmembrane region" description="Helical" evidence="2">
    <location>
        <begin position="12"/>
        <end position="30"/>
    </location>
</feature>
<dbReference type="Proteomes" id="UP001149142">
    <property type="component" value="Unassembled WGS sequence"/>
</dbReference>
<dbReference type="RefSeq" id="WP_270005560.1">
    <property type="nucleotide sequence ID" value="NZ_JAPFGC010000002.1"/>
</dbReference>
<sequence length="301" mass="35012">MIVFPKTYNYRLIIVWLIVALSILSVYSIYSFSTLQDYKSYLVQEKKLIQNELSEMISRFDTLEVKNIELRQKLNASRQKVQKTLDSLNTLSISTEILSYYKSRLQILKEERKTFLDLVEQLEQENRRLTLEAEKTEEELDQANSEVKNLKQNNRYLSSNQNALSKKVEKASQLQATMLEASAVKRVTKSKVITTERASRANKFVVQFIVPKNMLVEEGEKEFYIQILNPDNNVVSDQGNTVFDNKSLIYTKKIKVNYQKQDLNVSTFIETTKEEPIKNGVYFVNVFNNQNRVATTSITLK</sequence>
<reference evidence="3" key="1">
    <citation type="submission" date="2022-11" db="EMBL/GenBank/DDBJ databases">
        <title>Refractory cell wall polysaccharides provide important carbon source for microbial heterotrophs in the hadal ocean.</title>
        <authorList>
            <person name="Zhu X."/>
        </authorList>
    </citation>
    <scope>NUCLEOTIDE SEQUENCE</scope>
    <source>
        <strain evidence="3">MTRN7</strain>
    </source>
</reference>
<comment type="caution">
    <text evidence="3">The sequence shown here is derived from an EMBL/GenBank/DDBJ whole genome shotgun (WGS) entry which is preliminary data.</text>
</comment>